<dbReference type="InterPro" id="IPR025419">
    <property type="entry name" value="DUF4142"/>
</dbReference>
<dbReference type="EMBL" id="FOSV01000025">
    <property type="protein sequence ID" value="SFL80199.1"/>
    <property type="molecule type" value="Genomic_DNA"/>
</dbReference>
<dbReference type="AlphaFoldDB" id="A0A1I4KNR5"/>
<dbReference type="InterPro" id="IPR012347">
    <property type="entry name" value="Ferritin-like"/>
</dbReference>
<gene>
    <name evidence="2" type="ORF">SAMN04488125_12526</name>
</gene>
<keyword evidence="3" id="KW-1185">Reference proteome</keyword>
<dbReference type="Gene3D" id="1.20.1260.10">
    <property type="match status" value="1"/>
</dbReference>
<evidence type="ECO:0000313" key="2">
    <source>
        <dbReference type="EMBL" id="SFL80199.1"/>
    </source>
</evidence>
<proteinExistence type="predicted"/>
<evidence type="ECO:0000313" key="3">
    <source>
        <dbReference type="Proteomes" id="UP000198804"/>
    </source>
</evidence>
<dbReference type="Pfam" id="PF13628">
    <property type="entry name" value="DUF4142"/>
    <property type="match status" value="1"/>
</dbReference>
<dbReference type="RefSeq" id="WP_091950894.1">
    <property type="nucleotide sequence ID" value="NZ_FOSV01000025.1"/>
</dbReference>
<organism evidence="2 3">
    <name type="scientific">Methylorubrum salsuginis</name>
    <dbReference type="NCBI Taxonomy" id="414703"/>
    <lineage>
        <taxon>Bacteria</taxon>
        <taxon>Pseudomonadati</taxon>
        <taxon>Pseudomonadota</taxon>
        <taxon>Alphaproteobacteria</taxon>
        <taxon>Hyphomicrobiales</taxon>
        <taxon>Methylobacteriaceae</taxon>
        <taxon>Methylorubrum</taxon>
    </lineage>
</organism>
<evidence type="ECO:0000259" key="1">
    <source>
        <dbReference type="Pfam" id="PF13628"/>
    </source>
</evidence>
<dbReference type="STRING" id="414703.SAMN04488125_12526"/>
<accession>A0A1I4KNR5</accession>
<feature type="domain" description="DUF4142" evidence="1">
    <location>
        <begin position="152"/>
        <end position="231"/>
    </location>
</feature>
<name>A0A1I4KNR5_9HYPH</name>
<dbReference type="OrthoDB" id="7983872at2"/>
<protein>
    <recommendedName>
        <fullName evidence="1">DUF4142 domain-containing protein</fullName>
    </recommendedName>
</protein>
<dbReference type="Proteomes" id="UP000198804">
    <property type="component" value="Unassembled WGS sequence"/>
</dbReference>
<sequence length="246" mass="25466">MPAQASDLSHPQQDTIDMTLRSRLIAASLGLSIAGLGSAQAQVPGLDGSLLGSPAVNTGVFRAEALRNDAYSIEAGRIALARSNDPKVRRLAQRSISNRQATTDALLPPSSSLTPGGIVVDERALPLDAPFAVIGAPAAAVGAVVGVPAVVDAKRAEPGKRVALDPASQKMLANLSAANGRDFDAVYSGQLAAANADNVRLYRSYARTGDSVAGRQFAIQALPMLKETQEDGADLHSRKVPQNPAD</sequence>
<reference evidence="3" key="1">
    <citation type="submission" date="2016-10" db="EMBL/GenBank/DDBJ databases">
        <authorList>
            <person name="Varghese N."/>
            <person name="Submissions S."/>
        </authorList>
    </citation>
    <scope>NUCLEOTIDE SEQUENCE [LARGE SCALE GENOMIC DNA]</scope>
    <source>
        <strain evidence="3">CGMCC 1.6474</strain>
    </source>
</reference>